<feature type="transmembrane region" description="Helical" evidence="6">
    <location>
        <begin position="175"/>
        <end position="194"/>
    </location>
</feature>
<feature type="transmembrane region" description="Helical" evidence="6">
    <location>
        <begin position="350"/>
        <end position="367"/>
    </location>
</feature>
<dbReference type="EMBL" id="PDNB01000021">
    <property type="protein sequence ID" value="PGH15941.1"/>
    <property type="molecule type" value="Genomic_DNA"/>
</dbReference>
<dbReference type="AlphaFoldDB" id="A0A2B7Y4G0"/>
<feature type="transmembrane region" description="Helical" evidence="6">
    <location>
        <begin position="314"/>
        <end position="338"/>
    </location>
</feature>
<dbReference type="Gene3D" id="1.20.1250.20">
    <property type="entry name" value="MFS general substrate transporter like domains"/>
    <property type="match status" value="2"/>
</dbReference>
<comment type="caution">
    <text evidence="8">The sequence shown here is derived from an EMBL/GenBank/DDBJ whole genome shotgun (WGS) entry which is preliminary data.</text>
</comment>
<keyword evidence="9" id="KW-1185">Reference proteome</keyword>
<evidence type="ECO:0000256" key="4">
    <source>
        <dbReference type="ARBA" id="ARBA00022989"/>
    </source>
</evidence>
<keyword evidence="5 6" id="KW-0472">Membrane</keyword>
<name>A0A2B7Y4G0_9EURO</name>
<feature type="transmembrane region" description="Helical" evidence="6">
    <location>
        <begin position="283"/>
        <end position="308"/>
    </location>
</feature>
<dbReference type="STRING" id="1447875.A0A2B7Y4G0"/>
<dbReference type="FunFam" id="1.20.1250.20:FF:000013">
    <property type="entry name" value="MFS general substrate transporter"/>
    <property type="match status" value="1"/>
</dbReference>
<dbReference type="FunFam" id="1.20.1250.20:FF:000511">
    <property type="entry name" value="MFS general substrate transporter"/>
    <property type="match status" value="1"/>
</dbReference>
<accession>A0A2B7Y4G0</accession>
<feature type="transmembrane region" description="Helical" evidence="6">
    <location>
        <begin position="82"/>
        <end position="101"/>
    </location>
</feature>
<evidence type="ECO:0000256" key="5">
    <source>
        <dbReference type="ARBA" id="ARBA00023136"/>
    </source>
</evidence>
<evidence type="ECO:0000256" key="2">
    <source>
        <dbReference type="ARBA" id="ARBA00022448"/>
    </source>
</evidence>
<reference evidence="8 9" key="1">
    <citation type="submission" date="2017-10" db="EMBL/GenBank/DDBJ databases">
        <title>Comparative genomics in systemic dimorphic fungi from Ajellomycetaceae.</title>
        <authorList>
            <person name="Munoz J.F."/>
            <person name="Mcewen J.G."/>
            <person name="Clay O.K."/>
            <person name="Cuomo C.A."/>
        </authorList>
    </citation>
    <scope>NUCLEOTIDE SEQUENCE [LARGE SCALE GENOMIC DNA]</scope>
    <source>
        <strain evidence="8 9">UAMH5409</strain>
    </source>
</reference>
<dbReference type="GO" id="GO:0022857">
    <property type="term" value="F:transmembrane transporter activity"/>
    <property type="evidence" value="ECO:0007669"/>
    <property type="project" value="InterPro"/>
</dbReference>
<keyword evidence="4 6" id="KW-1133">Transmembrane helix</keyword>
<dbReference type="OrthoDB" id="3639251at2759"/>
<feature type="transmembrane region" description="Helical" evidence="6">
    <location>
        <begin position="440"/>
        <end position="461"/>
    </location>
</feature>
<dbReference type="PROSITE" id="PS50850">
    <property type="entry name" value="MFS"/>
    <property type="match status" value="1"/>
</dbReference>
<dbReference type="Pfam" id="PF07690">
    <property type="entry name" value="MFS_1"/>
    <property type="match status" value="1"/>
</dbReference>
<dbReference type="InterPro" id="IPR011701">
    <property type="entry name" value="MFS"/>
</dbReference>
<keyword evidence="2" id="KW-0813">Transport</keyword>
<feature type="transmembrane region" description="Helical" evidence="6">
    <location>
        <begin position="206"/>
        <end position="228"/>
    </location>
</feature>
<dbReference type="GO" id="GO:0016020">
    <property type="term" value="C:membrane"/>
    <property type="evidence" value="ECO:0007669"/>
    <property type="project" value="UniProtKB-SubCell"/>
</dbReference>
<feature type="transmembrane region" description="Helical" evidence="6">
    <location>
        <begin position="407"/>
        <end position="428"/>
    </location>
</feature>
<dbReference type="PANTHER" id="PTHR43791:SF47">
    <property type="entry name" value="MAJOR FACILITATOR SUPERFAMILY (MFS) PROFILE DOMAIN-CONTAINING PROTEIN-RELATED"/>
    <property type="match status" value="1"/>
</dbReference>
<dbReference type="InterPro" id="IPR036259">
    <property type="entry name" value="MFS_trans_sf"/>
</dbReference>
<dbReference type="Proteomes" id="UP000223968">
    <property type="component" value="Unassembled WGS sequence"/>
</dbReference>
<feature type="domain" description="Major facilitator superfamily (MFS) profile" evidence="7">
    <location>
        <begin position="46"/>
        <end position="466"/>
    </location>
</feature>
<evidence type="ECO:0000256" key="6">
    <source>
        <dbReference type="SAM" id="Phobius"/>
    </source>
</evidence>
<organism evidence="8 9">
    <name type="scientific">Helicocarpus griseus UAMH5409</name>
    <dbReference type="NCBI Taxonomy" id="1447875"/>
    <lineage>
        <taxon>Eukaryota</taxon>
        <taxon>Fungi</taxon>
        <taxon>Dikarya</taxon>
        <taxon>Ascomycota</taxon>
        <taxon>Pezizomycotina</taxon>
        <taxon>Eurotiomycetes</taxon>
        <taxon>Eurotiomycetidae</taxon>
        <taxon>Onygenales</taxon>
        <taxon>Ajellomycetaceae</taxon>
        <taxon>Helicocarpus</taxon>
    </lineage>
</organism>
<gene>
    <name evidence="8" type="ORF">AJ79_02108</name>
</gene>
<evidence type="ECO:0000259" key="7">
    <source>
        <dbReference type="PROSITE" id="PS50850"/>
    </source>
</evidence>
<evidence type="ECO:0000313" key="8">
    <source>
        <dbReference type="EMBL" id="PGH15941.1"/>
    </source>
</evidence>
<keyword evidence="3 6" id="KW-0812">Transmembrane</keyword>
<evidence type="ECO:0000256" key="1">
    <source>
        <dbReference type="ARBA" id="ARBA00004141"/>
    </source>
</evidence>
<dbReference type="PANTHER" id="PTHR43791">
    <property type="entry name" value="PERMEASE-RELATED"/>
    <property type="match status" value="1"/>
</dbReference>
<feature type="transmembrane region" description="Helical" evidence="6">
    <location>
        <begin position="113"/>
        <end position="131"/>
    </location>
</feature>
<dbReference type="InterPro" id="IPR020846">
    <property type="entry name" value="MFS_dom"/>
</dbReference>
<sequence length="485" mass="53859">MAAPKASLDEKSQLEYIEDRSNIEESAEQFTPKQAAAIRRKIDLRLLPALGLMYAISLMDRKNISNAAIAGMRKDLDLLEGYRYSLITLVFFITYVVFQPPMTVMCRKIGPRIFLPGICLLWGAVVIGLGFSKNWTTMVALRVILGILEAGYFPGCVYVLSTWYAKFEMARRYSVFYLIGSLGSALSGILAYGLMQLEGVEGLRGWRWIFIIEGVITCGIAIFAYIFIVKFPDQERDKPSKIPFLKPDEIGHIIDKLQRERGDVETEPFSLVKFVKPARDWEIWGFAFMLFCMTTVAYAFAFFLPIILKDNLNFSMAASQCLVAPPYAFAAILMYSTAWGADRFKIRSPFVILNCVIALVGLPLMGFHTNPAVQYFGVFICVAGVNANIPLIMAVQGGNIIGQWKRAFCSATLTGLGGVGGVAGSLVFRTQDAPDYIPGIIATMVCCGAVIITMLILTAYFKWANNKADRGELVINGNAEFRYTL</sequence>
<protein>
    <recommendedName>
        <fullName evidence="7">Major facilitator superfamily (MFS) profile domain-containing protein</fullName>
    </recommendedName>
</protein>
<dbReference type="SUPFAM" id="SSF103473">
    <property type="entry name" value="MFS general substrate transporter"/>
    <property type="match status" value="1"/>
</dbReference>
<evidence type="ECO:0000313" key="9">
    <source>
        <dbReference type="Proteomes" id="UP000223968"/>
    </source>
</evidence>
<proteinExistence type="predicted"/>
<feature type="transmembrane region" description="Helical" evidence="6">
    <location>
        <begin position="143"/>
        <end position="163"/>
    </location>
</feature>
<comment type="subcellular location">
    <subcellularLocation>
        <location evidence="1">Membrane</location>
        <topology evidence="1">Multi-pass membrane protein</topology>
    </subcellularLocation>
</comment>
<feature type="transmembrane region" description="Helical" evidence="6">
    <location>
        <begin position="373"/>
        <end position="395"/>
    </location>
</feature>
<evidence type="ECO:0000256" key="3">
    <source>
        <dbReference type="ARBA" id="ARBA00022692"/>
    </source>
</evidence>